<keyword evidence="2" id="KW-0169">Cobalamin biosynthesis</keyword>
<dbReference type="GO" id="GO:0016491">
    <property type="term" value="F:oxidoreductase activity"/>
    <property type="evidence" value="ECO:0007669"/>
    <property type="project" value="UniProtKB-KW"/>
</dbReference>
<organism evidence="4 5">
    <name type="scientific">Pseudogemmobacter faecipullorum</name>
    <dbReference type="NCBI Taxonomy" id="2755041"/>
    <lineage>
        <taxon>Bacteria</taxon>
        <taxon>Pseudomonadati</taxon>
        <taxon>Pseudomonadota</taxon>
        <taxon>Alphaproteobacteria</taxon>
        <taxon>Rhodobacterales</taxon>
        <taxon>Paracoccaceae</taxon>
        <taxon>Pseudogemmobacter</taxon>
    </lineage>
</organism>
<comment type="caution">
    <text evidence="4">The sequence shown here is derived from an EMBL/GenBank/DDBJ whole genome shotgun (WGS) entry which is preliminary data.</text>
</comment>
<evidence type="ECO:0000256" key="1">
    <source>
        <dbReference type="ARBA" id="ARBA00004953"/>
    </source>
</evidence>
<sequence>MKPVLLLGGTTEASALARELAEHGIAAIFSYAGRVESPKPQPLPTRTGGFGGAEGLADWLQAEGISAVIDATHPFAARMSQNAARACAGLNLPLCRLERAPWRPGPGDLWHQVPDLSAAHALLQGPPRRVFLAIGRQHIGQFRDLPQHHYLLRLIDPPDEQPLPQAEMVISRGPFSVAEDLALLRAHRTGIILCKNAGGSGASAKLEAARQLQVPVIMIARPELPEALVFHQPDQVIAWLHTRLGV</sequence>
<accession>A0ABS8CN94</accession>
<proteinExistence type="predicted"/>
<gene>
    <name evidence="4" type="ORF">H0485_11770</name>
</gene>
<dbReference type="NCBIfam" id="NF005968">
    <property type="entry name" value="PRK08057.1-2"/>
    <property type="match status" value="1"/>
</dbReference>
<reference evidence="4 5" key="1">
    <citation type="submission" date="2020-07" db="EMBL/GenBank/DDBJ databases">
        <title>Pseudogemmobacter sp. nov., isolated from poultry manure in Taiwan.</title>
        <authorList>
            <person name="Lin S.-Y."/>
            <person name="Tang Y.-S."/>
            <person name="Young C.-C."/>
        </authorList>
    </citation>
    <scope>NUCLEOTIDE SEQUENCE [LARGE SCALE GENOMIC DNA]</scope>
    <source>
        <strain evidence="4 5">CC-YST710</strain>
    </source>
</reference>
<dbReference type="PANTHER" id="PTHR36925">
    <property type="entry name" value="COBALT-PRECORRIN-6A REDUCTASE"/>
    <property type="match status" value="1"/>
</dbReference>
<name>A0ABS8CN94_9RHOB</name>
<evidence type="ECO:0000313" key="4">
    <source>
        <dbReference type="EMBL" id="MCB5410670.1"/>
    </source>
</evidence>
<dbReference type="Pfam" id="PF02571">
    <property type="entry name" value="CbiJ"/>
    <property type="match status" value="1"/>
</dbReference>
<keyword evidence="3 4" id="KW-0560">Oxidoreductase</keyword>
<dbReference type="EMBL" id="JACDXX010000010">
    <property type="protein sequence ID" value="MCB5410670.1"/>
    <property type="molecule type" value="Genomic_DNA"/>
</dbReference>
<dbReference type="PANTHER" id="PTHR36925:SF1">
    <property type="entry name" value="COBALT-PRECORRIN-6A REDUCTASE"/>
    <property type="match status" value="1"/>
</dbReference>
<evidence type="ECO:0000256" key="2">
    <source>
        <dbReference type="ARBA" id="ARBA00022573"/>
    </source>
</evidence>
<dbReference type="InterPro" id="IPR003723">
    <property type="entry name" value="Precorrin-6x_reduct"/>
</dbReference>
<protein>
    <submittedName>
        <fullName evidence="4">Cobalt-precorrin-6A reductase</fullName>
        <ecNumber evidence="4">1.3.1.106</ecNumber>
    </submittedName>
</protein>
<comment type="pathway">
    <text evidence="1">Cofactor biosynthesis; adenosylcobalamin biosynthesis.</text>
</comment>
<dbReference type="PROSITE" id="PS51014">
    <property type="entry name" value="COBK_CBIJ"/>
    <property type="match status" value="1"/>
</dbReference>
<dbReference type="EC" id="1.3.1.106" evidence="4"/>
<evidence type="ECO:0000256" key="3">
    <source>
        <dbReference type="ARBA" id="ARBA00023002"/>
    </source>
</evidence>
<dbReference type="RefSeq" id="WP_226935787.1">
    <property type="nucleotide sequence ID" value="NZ_JACDXX010000010.1"/>
</dbReference>
<dbReference type="Proteomes" id="UP001198571">
    <property type="component" value="Unassembled WGS sequence"/>
</dbReference>
<keyword evidence="5" id="KW-1185">Reference proteome</keyword>
<evidence type="ECO:0000313" key="5">
    <source>
        <dbReference type="Proteomes" id="UP001198571"/>
    </source>
</evidence>
<dbReference type="NCBIfam" id="TIGR00715">
    <property type="entry name" value="precor6x_red"/>
    <property type="match status" value="1"/>
</dbReference>